<reference evidence="13" key="1">
    <citation type="submission" date="2025-08" db="UniProtKB">
        <authorList>
            <consortium name="RefSeq"/>
        </authorList>
    </citation>
    <scope>IDENTIFICATION</scope>
</reference>
<evidence type="ECO:0000256" key="3">
    <source>
        <dbReference type="ARBA" id="ARBA00004971"/>
    </source>
</evidence>
<feature type="domain" description="Cytochrome b5 heme-binding" evidence="11">
    <location>
        <begin position="95"/>
        <end position="174"/>
    </location>
</feature>
<dbReference type="SUPFAM" id="SSF55856">
    <property type="entry name" value="Cytochrome b5-like heme/steroid binding domain"/>
    <property type="match status" value="1"/>
</dbReference>
<evidence type="ECO:0000256" key="9">
    <source>
        <dbReference type="ARBA" id="ARBA00023002"/>
    </source>
</evidence>
<dbReference type="Gene3D" id="2.60.40.650">
    <property type="match status" value="1"/>
</dbReference>
<comment type="subunit">
    <text evidence="4">Homodimer.</text>
</comment>
<comment type="cofactor">
    <cofactor evidence="1">
        <name>Mo-molybdopterin</name>
        <dbReference type="ChEBI" id="CHEBI:71302"/>
    </cofactor>
</comment>
<evidence type="ECO:0000256" key="5">
    <source>
        <dbReference type="ARBA" id="ARBA00012505"/>
    </source>
</evidence>
<evidence type="ECO:0000313" key="13">
    <source>
        <dbReference type="RefSeq" id="XP_065666640.1"/>
    </source>
</evidence>
<dbReference type="Gene3D" id="3.90.420.10">
    <property type="entry name" value="Oxidoreductase, molybdopterin-binding domain"/>
    <property type="match status" value="1"/>
</dbReference>
<dbReference type="InterPro" id="IPR022407">
    <property type="entry name" value="OxRdtase_Mopterin_BS"/>
</dbReference>
<evidence type="ECO:0000259" key="11">
    <source>
        <dbReference type="PROSITE" id="PS50255"/>
    </source>
</evidence>
<dbReference type="Gene3D" id="3.10.120.10">
    <property type="entry name" value="Cytochrome b5-like heme/steroid binding domain"/>
    <property type="match status" value="1"/>
</dbReference>
<organism evidence="12 13">
    <name type="scientific">Hydra vulgaris</name>
    <name type="common">Hydra</name>
    <name type="synonym">Hydra attenuata</name>
    <dbReference type="NCBI Taxonomy" id="6087"/>
    <lineage>
        <taxon>Eukaryota</taxon>
        <taxon>Metazoa</taxon>
        <taxon>Cnidaria</taxon>
        <taxon>Hydrozoa</taxon>
        <taxon>Hydroidolina</taxon>
        <taxon>Anthoathecata</taxon>
        <taxon>Aplanulata</taxon>
        <taxon>Hydridae</taxon>
        <taxon>Hydra</taxon>
    </lineage>
</organism>
<keyword evidence="12" id="KW-1185">Reference proteome</keyword>
<evidence type="ECO:0000256" key="1">
    <source>
        <dbReference type="ARBA" id="ARBA00001924"/>
    </source>
</evidence>
<keyword evidence="9" id="KW-0560">Oxidoreductase</keyword>
<evidence type="ECO:0000256" key="8">
    <source>
        <dbReference type="ARBA" id="ARBA00022723"/>
    </source>
</evidence>
<dbReference type="EC" id="1.8.3.1" evidence="5"/>
<evidence type="ECO:0000256" key="7">
    <source>
        <dbReference type="ARBA" id="ARBA00022617"/>
    </source>
</evidence>
<dbReference type="InterPro" id="IPR014756">
    <property type="entry name" value="Ig_E-set"/>
</dbReference>
<evidence type="ECO:0000256" key="4">
    <source>
        <dbReference type="ARBA" id="ARBA00011738"/>
    </source>
</evidence>
<sequence length="561" mass="63426">MFFELRLGLNFNGKLSTRYLCYSNSRYRCKRCLISSVANNLVYRRDEEKEKKYHYTTYHSAFLFTSVIAATVYSFYSDVFKSKASCNEKSTSLPTSTYTREEVSKKTSKETGIWVIYNNKVFDITAFVENHPGGSSKIMLAAGKNLEPFWDIYAIHKKDEIFEMLNEFYIGDLEKNDWIDQKSSGPFANDPPRHPGLLVCSKEPFNAETPSILLNENLLTPNELFFIRNHLPVPDLSNNAEIVIEGDCLKEPIILSFEDIKAKFEKFKLIAAIQCAGNRRNEMNAIKNVKGLTWNHSAISNAEWGGVLLYDILISAGVDPNNSNIKHIHFEGCDLDPSGAPYGASIPADRVFKKQLPIIIAYEMNGKPLSRDHGFPLRVIAPGIVGARNVKWLKRIILSDKEYNGHWQQNDYKPFSPNIDWHNVDFKKAMAIQELPVTSAICLPLNDSTVHENEKEITIKGYAYSGGGCGIIRVDISVDNGKTWVTADLVQADQNITDMYSWTLWECSVPIPIDHGGKMEIICKAQDSSCNTQPETVGPVWNLRGVLNNAWHRVQVNVETD</sequence>
<dbReference type="InterPro" id="IPR018506">
    <property type="entry name" value="Cyt_B5_heme-BS"/>
</dbReference>
<dbReference type="CDD" id="cd02111">
    <property type="entry name" value="eukary_SO_Moco"/>
    <property type="match status" value="1"/>
</dbReference>
<keyword evidence="7" id="KW-0349">Heme</keyword>
<keyword evidence="6" id="KW-0500">Molybdenum</keyword>
<dbReference type="InterPro" id="IPR000572">
    <property type="entry name" value="OxRdtase_Mopterin-bd_dom"/>
</dbReference>
<evidence type="ECO:0000313" key="12">
    <source>
        <dbReference type="Proteomes" id="UP001652625"/>
    </source>
</evidence>
<dbReference type="Proteomes" id="UP001652625">
    <property type="component" value="Chromosome 11"/>
</dbReference>
<evidence type="ECO:0000256" key="10">
    <source>
        <dbReference type="ARBA" id="ARBA00023004"/>
    </source>
</evidence>
<dbReference type="PROSITE" id="PS00191">
    <property type="entry name" value="CYTOCHROME_B5_1"/>
    <property type="match status" value="1"/>
</dbReference>
<comment type="pathway">
    <text evidence="2">Sulfur metabolism.</text>
</comment>
<dbReference type="PRINTS" id="PR00363">
    <property type="entry name" value="CYTOCHROMEB5"/>
</dbReference>
<dbReference type="PANTHER" id="PTHR19372:SF7">
    <property type="entry name" value="SULFITE OXIDASE, MITOCHONDRIAL"/>
    <property type="match status" value="1"/>
</dbReference>
<dbReference type="Pfam" id="PF00173">
    <property type="entry name" value="Cyt-b5"/>
    <property type="match status" value="1"/>
</dbReference>
<dbReference type="InterPro" id="IPR008335">
    <property type="entry name" value="Mopterin_OxRdtase_euk"/>
</dbReference>
<dbReference type="GeneID" id="100197383"/>
<accession>A0ABM4CXG2</accession>
<dbReference type="InterPro" id="IPR005066">
    <property type="entry name" value="MoCF_OxRdtse_dimer"/>
</dbReference>
<evidence type="ECO:0000256" key="2">
    <source>
        <dbReference type="ARBA" id="ARBA00004678"/>
    </source>
</evidence>
<dbReference type="Pfam" id="PF03404">
    <property type="entry name" value="Mo-co_dimer"/>
    <property type="match status" value="1"/>
</dbReference>
<evidence type="ECO:0000256" key="6">
    <source>
        <dbReference type="ARBA" id="ARBA00022505"/>
    </source>
</evidence>
<dbReference type="RefSeq" id="XP_065666640.1">
    <property type="nucleotide sequence ID" value="XM_065810568.1"/>
</dbReference>
<dbReference type="SUPFAM" id="SSF81296">
    <property type="entry name" value="E set domains"/>
    <property type="match status" value="1"/>
</dbReference>
<name>A0ABM4CXG2_HYDVU</name>
<keyword evidence="8" id="KW-0479">Metal-binding</keyword>
<dbReference type="Pfam" id="PF00174">
    <property type="entry name" value="Oxidored_molyb"/>
    <property type="match status" value="1"/>
</dbReference>
<dbReference type="PRINTS" id="PR00407">
    <property type="entry name" value="EUMOPTERIN"/>
</dbReference>
<dbReference type="PROSITE" id="PS00559">
    <property type="entry name" value="MOLYBDOPTERIN_EUK"/>
    <property type="match status" value="1"/>
</dbReference>
<dbReference type="InterPro" id="IPR036374">
    <property type="entry name" value="OxRdtase_Mopterin-bd_sf"/>
</dbReference>
<dbReference type="PROSITE" id="PS50255">
    <property type="entry name" value="CYTOCHROME_B5_2"/>
    <property type="match status" value="1"/>
</dbReference>
<dbReference type="SUPFAM" id="SSF56524">
    <property type="entry name" value="Oxidoreductase molybdopterin-binding domain"/>
    <property type="match status" value="1"/>
</dbReference>
<proteinExistence type="predicted"/>
<keyword evidence="10" id="KW-0408">Iron</keyword>
<gene>
    <name evidence="13" type="primary">LOC100197383</name>
</gene>
<protein>
    <recommendedName>
        <fullName evidence="5">sulfite oxidase</fullName>
        <ecNumber evidence="5">1.8.3.1</ecNumber>
    </recommendedName>
</protein>
<dbReference type="InterPro" id="IPR036400">
    <property type="entry name" value="Cyt_B5-like_heme/steroid_sf"/>
</dbReference>
<dbReference type="InterPro" id="IPR001199">
    <property type="entry name" value="Cyt_B5-like_heme/steroid-bd"/>
</dbReference>
<dbReference type="SMART" id="SM01117">
    <property type="entry name" value="Cyt-b5"/>
    <property type="match status" value="1"/>
</dbReference>
<comment type="pathway">
    <text evidence="3">Energy metabolism; sulfur metabolism.</text>
</comment>
<dbReference type="PANTHER" id="PTHR19372">
    <property type="entry name" value="SULFITE REDUCTASE"/>
    <property type="match status" value="1"/>
</dbReference>